<dbReference type="SMART" id="SM01236">
    <property type="entry name" value="Haem_oxygenase_2"/>
    <property type="match status" value="1"/>
</dbReference>
<organism evidence="1 2">
    <name type="scientific">Burkholderia metallica</name>
    <dbReference type="NCBI Taxonomy" id="488729"/>
    <lineage>
        <taxon>Bacteria</taxon>
        <taxon>Pseudomonadati</taxon>
        <taxon>Pseudomonadota</taxon>
        <taxon>Betaproteobacteria</taxon>
        <taxon>Burkholderiales</taxon>
        <taxon>Burkholderiaceae</taxon>
        <taxon>Burkholderia</taxon>
        <taxon>Burkholderia cepacia complex</taxon>
    </lineage>
</organism>
<protein>
    <submittedName>
        <fullName evidence="1">Iron-containing redox enzyme family protein</fullName>
    </submittedName>
</protein>
<gene>
    <name evidence="1" type="ORF">QZM52_18370</name>
</gene>
<dbReference type="RefSeq" id="WP_301755949.1">
    <property type="nucleotide sequence ID" value="NZ_JAUJSQ010000006.1"/>
</dbReference>
<reference evidence="1" key="1">
    <citation type="submission" date="2023-07" db="EMBL/GenBank/DDBJ databases">
        <title>A collection of bacterial strains from the Burkholderia cepacia Research Laboratory and Repository.</title>
        <authorList>
            <person name="Lipuma J."/>
            <person name="Spilker T."/>
            <person name="Caverly L."/>
        </authorList>
    </citation>
    <scope>NUCLEOTIDE SEQUENCE</scope>
    <source>
        <strain evidence="1">AU42020</strain>
    </source>
</reference>
<name>A0ABT8PDS1_9BURK</name>
<sequence length="737" mass="81220">MWRETYRLATDPEAFLDDRRIRARLAGTTAVEPGRRAQAFSAQVDEIVAWRDSRRDGWQQLANDAHRTGGGAAFASAILVQSAPLASVLGAWLQGMSAPGVFEDDAHLRIMALHAGEVGVGRPEASRYDRFKALLREAALADVALEPFELSTVASIDDEAFRLPALLLAMSRRSDAFGPELAAVDLAFRSIGLMPCWAALGTVPAHAFDVRALDLRTPVGRVEGLDAPAQSRWVVEQYAAHDTAARERIEHTLTWTFDALRAWDAFVEAAAARVASPRLAMARLMQQRAREAMVYHHEYKLGGRVLSEWFKDALRDPEPLVDMLAKSRLVVPGHAERSPLVTTLIGPGGRMFRVFSDDDLAIIRRWIDALADAPAAIAAAPRAAAAEPRPAPKTAPETEPALSLAVDDTTLGSAPSSLRELYFVLQGRALAPRTRQLAERYVRDWLARAARSLHRANRGLPATWHVGALRAWLLDQHDRHGREFEQSDPASLPSREEVIDSTLQLAPLTLIDGSWLQGFSDWRLAASQVGFALFQTYWDELGNGLYALNHPKIYRDGLREMGIELPPTGSRAFAHDPRFRDESFRLPVYWLCLGKLPRTFMPEILGMNLAMELSGVGGSYRSARRFLRHYGFGTAFVDLHNTIDNVSTGHSAWAVDAIDAYMRQAAAQGAGADVTAASWERVRIGYESLAPLPDRRERWFGKLGVRRWTRVAPAAGGASSVSSASDLFHHAPVARPA</sequence>
<accession>A0ABT8PDS1</accession>
<evidence type="ECO:0000313" key="2">
    <source>
        <dbReference type="Proteomes" id="UP001171606"/>
    </source>
</evidence>
<dbReference type="InterPro" id="IPR016084">
    <property type="entry name" value="Haem_Oase-like_multi-hlx"/>
</dbReference>
<dbReference type="Pfam" id="PF14518">
    <property type="entry name" value="Haem_oxygenas_2"/>
    <property type="match status" value="1"/>
</dbReference>
<dbReference type="Proteomes" id="UP001171606">
    <property type="component" value="Unassembled WGS sequence"/>
</dbReference>
<dbReference type="Gene3D" id="1.20.910.10">
    <property type="entry name" value="Heme oxygenase-like"/>
    <property type="match status" value="1"/>
</dbReference>
<evidence type="ECO:0000313" key="1">
    <source>
        <dbReference type="EMBL" id="MDN7933253.1"/>
    </source>
</evidence>
<keyword evidence="2" id="KW-1185">Reference proteome</keyword>
<dbReference type="EMBL" id="JAUJSQ010000006">
    <property type="protein sequence ID" value="MDN7933253.1"/>
    <property type="molecule type" value="Genomic_DNA"/>
</dbReference>
<proteinExistence type="predicted"/>
<comment type="caution">
    <text evidence="1">The sequence shown here is derived from an EMBL/GenBank/DDBJ whole genome shotgun (WGS) entry which is preliminary data.</text>
</comment>